<protein>
    <submittedName>
        <fullName evidence="3">Type II toxin-antitoxin system RelE/ParE family toxin</fullName>
    </submittedName>
</protein>
<keyword evidence="2" id="KW-1277">Toxin-antitoxin system</keyword>
<sequence length="94" mass="10835">MRLRYTRPAVADIRELAAYIAAHSPQSARRVSQRLRALIEHLPDQPFLGPQTEHPAIRRLTAWPYPYVIFYEVTPDAVIIHAVRHARRDPASMP</sequence>
<dbReference type="InterPro" id="IPR051803">
    <property type="entry name" value="TA_system_RelE-like_toxin"/>
</dbReference>
<reference evidence="3" key="1">
    <citation type="submission" date="2021-05" db="EMBL/GenBank/DDBJ databases">
        <authorList>
            <person name="Sun Q."/>
            <person name="Inoue M."/>
        </authorList>
    </citation>
    <scope>NUCLEOTIDE SEQUENCE</scope>
    <source>
        <strain evidence="3">VKM B-3255</strain>
    </source>
</reference>
<dbReference type="Proteomes" id="UP001166585">
    <property type="component" value="Unassembled WGS sequence"/>
</dbReference>
<dbReference type="EMBL" id="JAHCQH010000020">
    <property type="protein sequence ID" value="MBS9478628.1"/>
    <property type="molecule type" value="Genomic_DNA"/>
</dbReference>
<dbReference type="PANTHER" id="PTHR33755">
    <property type="entry name" value="TOXIN PARE1-RELATED"/>
    <property type="match status" value="1"/>
</dbReference>
<gene>
    <name evidence="3" type="ORF">KIP89_16050</name>
</gene>
<comment type="similarity">
    <text evidence="1">Belongs to the RelE toxin family.</text>
</comment>
<name>A0ABS5RAD1_9HYPH</name>
<proteinExistence type="inferred from homology"/>
<organism evidence="3 4">
    <name type="scientific">Ancylobacter radicis</name>
    <dbReference type="NCBI Taxonomy" id="2836179"/>
    <lineage>
        <taxon>Bacteria</taxon>
        <taxon>Pseudomonadati</taxon>
        <taxon>Pseudomonadota</taxon>
        <taxon>Alphaproteobacteria</taxon>
        <taxon>Hyphomicrobiales</taxon>
        <taxon>Xanthobacteraceae</taxon>
        <taxon>Ancylobacter</taxon>
    </lineage>
</organism>
<dbReference type="InterPro" id="IPR007712">
    <property type="entry name" value="RelE/ParE_toxin"/>
</dbReference>
<dbReference type="InterPro" id="IPR035093">
    <property type="entry name" value="RelE/ParE_toxin_dom_sf"/>
</dbReference>
<accession>A0ABS5RAD1</accession>
<evidence type="ECO:0000313" key="4">
    <source>
        <dbReference type="Proteomes" id="UP001166585"/>
    </source>
</evidence>
<comment type="caution">
    <text evidence="3">The sequence shown here is derived from an EMBL/GenBank/DDBJ whole genome shotgun (WGS) entry which is preliminary data.</text>
</comment>
<keyword evidence="4" id="KW-1185">Reference proteome</keyword>
<dbReference type="Pfam" id="PF05016">
    <property type="entry name" value="ParE_toxin"/>
    <property type="match status" value="1"/>
</dbReference>
<evidence type="ECO:0000256" key="1">
    <source>
        <dbReference type="ARBA" id="ARBA00006226"/>
    </source>
</evidence>
<dbReference type="Gene3D" id="3.30.2310.20">
    <property type="entry name" value="RelE-like"/>
    <property type="match status" value="1"/>
</dbReference>
<evidence type="ECO:0000313" key="3">
    <source>
        <dbReference type="EMBL" id="MBS9478628.1"/>
    </source>
</evidence>
<evidence type="ECO:0000256" key="2">
    <source>
        <dbReference type="ARBA" id="ARBA00022649"/>
    </source>
</evidence>